<name>A0A240C9P7_9STAP</name>
<reference evidence="4" key="4">
    <citation type="submission" date="2024-05" db="EMBL/GenBank/DDBJ databases">
        <authorList>
            <person name="Sun Q."/>
            <person name="Sedlacek I."/>
        </authorList>
    </citation>
    <scope>NUCLEOTIDE SEQUENCE</scope>
    <source>
        <strain evidence="4">CCM 4175</strain>
    </source>
</reference>
<feature type="compositionally biased region" description="Polar residues" evidence="2">
    <location>
        <begin position="110"/>
        <end position="121"/>
    </location>
</feature>
<dbReference type="Proteomes" id="UP000243706">
    <property type="component" value="Chromosome 1"/>
</dbReference>
<dbReference type="Proteomes" id="UP000652995">
    <property type="component" value="Unassembled WGS sequence"/>
</dbReference>
<dbReference type="KEGG" id="smus:C7J88_06970"/>
<keyword evidence="7" id="KW-1185">Reference proteome</keyword>
<proteinExistence type="inferred from homology"/>
<feature type="compositionally biased region" description="Basic and acidic residues" evidence="2">
    <location>
        <begin position="122"/>
        <end position="136"/>
    </location>
</feature>
<feature type="region of interest" description="Disordered" evidence="2">
    <location>
        <begin position="110"/>
        <end position="136"/>
    </location>
</feature>
<gene>
    <name evidence="4" type="ORF">GCM10007183_04230</name>
    <name evidence="5" type="ORF">SAMEA4412661_02072</name>
</gene>
<feature type="domain" description="General stress protein 17M-like" evidence="3">
    <location>
        <begin position="5"/>
        <end position="95"/>
    </location>
</feature>
<reference evidence="5 6" key="2">
    <citation type="submission" date="2017-06" db="EMBL/GenBank/DDBJ databases">
        <authorList>
            <consortium name="Pathogen Informatics"/>
        </authorList>
    </citation>
    <scope>NUCLEOTIDE SEQUENCE [LARGE SCALE GENOMIC DNA]</scope>
    <source>
        <strain evidence="5 6">NCTC13833</strain>
    </source>
</reference>
<organism evidence="5 6">
    <name type="scientific">Staphylococcus muscae</name>
    <dbReference type="NCBI Taxonomy" id="1294"/>
    <lineage>
        <taxon>Bacteria</taxon>
        <taxon>Bacillati</taxon>
        <taxon>Bacillota</taxon>
        <taxon>Bacilli</taxon>
        <taxon>Bacillales</taxon>
        <taxon>Staphylococcaceae</taxon>
        <taxon>Staphylococcus</taxon>
    </lineage>
</organism>
<dbReference type="OrthoDB" id="2409186at2"/>
<evidence type="ECO:0000313" key="4">
    <source>
        <dbReference type="EMBL" id="GGA83160.1"/>
    </source>
</evidence>
<evidence type="ECO:0000256" key="2">
    <source>
        <dbReference type="SAM" id="MobiDB-lite"/>
    </source>
</evidence>
<dbReference type="RefSeq" id="WP_095118047.1">
    <property type="nucleotide sequence ID" value="NZ_BMCB01000002.1"/>
</dbReference>
<accession>A0A240C9P7</accession>
<dbReference type="AlphaFoldDB" id="A0A240C9P7"/>
<comment type="similarity">
    <text evidence="1">Belongs to the UPF0355 family.</text>
</comment>
<protein>
    <submittedName>
        <fullName evidence="5">Transcriptional regulator</fullName>
    </submittedName>
</protein>
<dbReference type="Pfam" id="PF11181">
    <property type="entry name" value="YflT"/>
    <property type="match status" value="1"/>
</dbReference>
<dbReference type="EMBL" id="LT906464">
    <property type="protein sequence ID" value="SNW04680.1"/>
    <property type="molecule type" value="Genomic_DNA"/>
</dbReference>
<reference evidence="7" key="3">
    <citation type="journal article" date="2019" name="Int. J. Syst. Evol. Microbiol.">
        <title>The Global Catalogue of Microorganisms (GCM) 10K type strain sequencing project: providing services to taxonomists for standard genome sequencing and annotation.</title>
        <authorList>
            <consortium name="The Broad Institute Genomics Platform"/>
            <consortium name="The Broad Institute Genome Sequencing Center for Infectious Disease"/>
            <person name="Wu L."/>
            <person name="Ma J."/>
        </authorList>
    </citation>
    <scope>NUCLEOTIDE SEQUENCE [LARGE SCALE GENOMIC DNA]</scope>
    <source>
        <strain evidence="7">CCM 4175</strain>
    </source>
</reference>
<dbReference type="EMBL" id="BMCB01000002">
    <property type="protein sequence ID" value="GGA83160.1"/>
    <property type="molecule type" value="Genomic_DNA"/>
</dbReference>
<dbReference type="InterPro" id="IPR025889">
    <property type="entry name" value="GSP17M-like_dom"/>
</dbReference>
<evidence type="ECO:0000256" key="1">
    <source>
        <dbReference type="ARBA" id="ARBA00008128"/>
    </source>
</evidence>
<evidence type="ECO:0000259" key="3">
    <source>
        <dbReference type="Pfam" id="PF11181"/>
    </source>
</evidence>
<evidence type="ECO:0000313" key="5">
    <source>
        <dbReference type="EMBL" id="SNW04680.1"/>
    </source>
</evidence>
<reference evidence="4" key="1">
    <citation type="journal article" date="2014" name="Int. J. Syst. Evol. Microbiol.">
        <title>Complete genome of a new Firmicutes species belonging to the dominant human colonic microbiota ('Ruminococcus bicirculans') reveals two chromosomes and a selective capacity to utilize plant glucans.</title>
        <authorList>
            <consortium name="NISC Comparative Sequencing Program"/>
            <person name="Wegmann U."/>
            <person name="Louis P."/>
            <person name="Goesmann A."/>
            <person name="Henrissat B."/>
            <person name="Duncan S.H."/>
            <person name="Flint H.J."/>
        </authorList>
    </citation>
    <scope>NUCLEOTIDE SEQUENCE</scope>
    <source>
        <strain evidence="4">CCM 4175</strain>
    </source>
</reference>
<evidence type="ECO:0000313" key="7">
    <source>
        <dbReference type="Proteomes" id="UP000652995"/>
    </source>
</evidence>
<evidence type="ECO:0000313" key="6">
    <source>
        <dbReference type="Proteomes" id="UP000243706"/>
    </source>
</evidence>
<sequence length="136" mass="15581">MTHFKVVKTEDDAIQAVDALLRDGYKEHEITIISKDRLSTDRFNDSEVKQTPTAGTISDKFMRFFIGEDPEEAAFTRFKLPDNEKEQLKQAVLDGEIVILVKHFESGNHSEVTQTNSSYDTQDFKHHPSEHKGNIE</sequence>